<comment type="caution">
    <text evidence="1">The sequence shown here is derived from an EMBL/GenBank/DDBJ whole genome shotgun (WGS) entry which is preliminary data.</text>
</comment>
<evidence type="ECO:0000313" key="1">
    <source>
        <dbReference type="EMBL" id="MCI75700.1"/>
    </source>
</evidence>
<name>A0A392UTN7_9FABA</name>
<dbReference type="EMBL" id="LXQA010889163">
    <property type="protein sequence ID" value="MCI75700.1"/>
    <property type="molecule type" value="Genomic_DNA"/>
</dbReference>
<accession>A0A392UTN7</accession>
<protein>
    <submittedName>
        <fullName evidence="1">Uncharacterized protein</fullName>
    </submittedName>
</protein>
<proteinExistence type="predicted"/>
<dbReference type="Proteomes" id="UP000265520">
    <property type="component" value="Unassembled WGS sequence"/>
</dbReference>
<reference evidence="1 2" key="1">
    <citation type="journal article" date="2018" name="Front. Plant Sci.">
        <title>Red Clover (Trifolium pratense) and Zigzag Clover (T. medium) - A Picture of Genomic Similarities and Differences.</title>
        <authorList>
            <person name="Dluhosova J."/>
            <person name="Istvanek J."/>
            <person name="Nedelnik J."/>
            <person name="Repkova J."/>
        </authorList>
    </citation>
    <scope>NUCLEOTIDE SEQUENCE [LARGE SCALE GENOMIC DNA]</scope>
    <source>
        <strain evidence="2">cv. 10/8</strain>
        <tissue evidence="1">Leaf</tissue>
    </source>
</reference>
<organism evidence="1 2">
    <name type="scientific">Trifolium medium</name>
    <dbReference type="NCBI Taxonomy" id="97028"/>
    <lineage>
        <taxon>Eukaryota</taxon>
        <taxon>Viridiplantae</taxon>
        <taxon>Streptophyta</taxon>
        <taxon>Embryophyta</taxon>
        <taxon>Tracheophyta</taxon>
        <taxon>Spermatophyta</taxon>
        <taxon>Magnoliopsida</taxon>
        <taxon>eudicotyledons</taxon>
        <taxon>Gunneridae</taxon>
        <taxon>Pentapetalae</taxon>
        <taxon>rosids</taxon>
        <taxon>fabids</taxon>
        <taxon>Fabales</taxon>
        <taxon>Fabaceae</taxon>
        <taxon>Papilionoideae</taxon>
        <taxon>50 kb inversion clade</taxon>
        <taxon>NPAAA clade</taxon>
        <taxon>Hologalegina</taxon>
        <taxon>IRL clade</taxon>
        <taxon>Trifolieae</taxon>
        <taxon>Trifolium</taxon>
    </lineage>
</organism>
<feature type="non-terminal residue" evidence="1">
    <location>
        <position position="63"/>
    </location>
</feature>
<keyword evidence="2" id="KW-1185">Reference proteome</keyword>
<evidence type="ECO:0000313" key="2">
    <source>
        <dbReference type="Proteomes" id="UP000265520"/>
    </source>
</evidence>
<sequence>MNCATRHIKLRNAPRPKEIHFKASQTAQHAILPGAMRLNQNQNSLSCTTGATRHGHAPLAQLA</sequence>
<dbReference type="AlphaFoldDB" id="A0A392UTN7"/>